<dbReference type="Pfam" id="PF02237">
    <property type="entry name" value="BPL_C"/>
    <property type="match status" value="1"/>
</dbReference>
<evidence type="ECO:0000256" key="1">
    <source>
        <dbReference type="ARBA" id="ARBA00022598"/>
    </source>
</evidence>
<dbReference type="OrthoDB" id="9807064at2"/>
<dbReference type="InterPro" id="IPR045864">
    <property type="entry name" value="aa-tRNA-synth_II/BPL/LPL"/>
</dbReference>
<dbReference type="InterPro" id="IPR003142">
    <property type="entry name" value="BPL_C"/>
</dbReference>
<dbReference type="PANTHER" id="PTHR12835">
    <property type="entry name" value="BIOTIN PROTEIN LIGASE"/>
    <property type="match status" value="1"/>
</dbReference>
<evidence type="ECO:0000256" key="2">
    <source>
        <dbReference type="ARBA" id="ARBA00023267"/>
    </source>
</evidence>
<dbReference type="InterPro" id="IPR004408">
    <property type="entry name" value="Biotin_CoA_COase_ligase"/>
</dbReference>
<comment type="catalytic activity">
    <reaction evidence="4">
        <text>biotin + L-lysyl-[protein] + ATP = N(6)-biotinyl-L-lysyl-[protein] + AMP + diphosphate + H(+)</text>
        <dbReference type="Rhea" id="RHEA:11756"/>
        <dbReference type="Rhea" id="RHEA-COMP:9752"/>
        <dbReference type="Rhea" id="RHEA-COMP:10505"/>
        <dbReference type="ChEBI" id="CHEBI:15378"/>
        <dbReference type="ChEBI" id="CHEBI:29969"/>
        <dbReference type="ChEBI" id="CHEBI:30616"/>
        <dbReference type="ChEBI" id="CHEBI:33019"/>
        <dbReference type="ChEBI" id="CHEBI:57586"/>
        <dbReference type="ChEBI" id="CHEBI:83144"/>
        <dbReference type="ChEBI" id="CHEBI:456215"/>
        <dbReference type="EC" id="6.3.4.15"/>
    </reaction>
</comment>
<organism evidence="6 7">
    <name type="scientific">Hasllibacter halocynthiae</name>
    <dbReference type="NCBI Taxonomy" id="595589"/>
    <lineage>
        <taxon>Bacteria</taxon>
        <taxon>Pseudomonadati</taxon>
        <taxon>Pseudomonadota</taxon>
        <taxon>Alphaproteobacteria</taxon>
        <taxon>Rhodobacterales</taxon>
        <taxon>Roseobacteraceae</taxon>
        <taxon>Hasllibacter</taxon>
    </lineage>
</organism>
<dbReference type="NCBIfam" id="TIGR00121">
    <property type="entry name" value="birA_ligase"/>
    <property type="match status" value="1"/>
</dbReference>
<dbReference type="AlphaFoldDB" id="A0A2T0X7W2"/>
<evidence type="ECO:0000256" key="3">
    <source>
        <dbReference type="ARBA" id="ARBA00024227"/>
    </source>
</evidence>
<keyword evidence="1 6" id="KW-0436">Ligase</keyword>
<dbReference type="Proteomes" id="UP000238801">
    <property type="component" value="Unassembled WGS sequence"/>
</dbReference>
<dbReference type="CDD" id="cd16442">
    <property type="entry name" value="BPL"/>
    <property type="match status" value="1"/>
</dbReference>
<dbReference type="PROSITE" id="PS51733">
    <property type="entry name" value="BPL_LPL_CATALYTIC"/>
    <property type="match status" value="1"/>
</dbReference>
<feature type="domain" description="BPL/LPL catalytic" evidence="5">
    <location>
        <begin position="18"/>
        <end position="183"/>
    </location>
</feature>
<dbReference type="GO" id="GO:0004077">
    <property type="term" value="F:biotin--[biotin carboxyl-carrier protein] ligase activity"/>
    <property type="evidence" value="ECO:0007669"/>
    <property type="project" value="UniProtKB-EC"/>
</dbReference>
<evidence type="ECO:0000313" key="6">
    <source>
        <dbReference type="EMBL" id="PRY95040.1"/>
    </source>
</evidence>
<reference evidence="6 7" key="1">
    <citation type="submission" date="2018-03" db="EMBL/GenBank/DDBJ databases">
        <title>Genomic Encyclopedia of Archaeal and Bacterial Type Strains, Phase II (KMG-II): from individual species to whole genera.</title>
        <authorList>
            <person name="Goeker M."/>
        </authorList>
    </citation>
    <scope>NUCLEOTIDE SEQUENCE [LARGE SCALE GENOMIC DNA]</scope>
    <source>
        <strain evidence="6 7">DSM 29318</strain>
    </source>
</reference>
<dbReference type="EMBL" id="PVTT01000001">
    <property type="protein sequence ID" value="PRY95040.1"/>
    <property type="molecule type" value="Genomic_DNA"/>
</dbReference>
<dbReference type="GO" id="GO:0005737">
    <property type="term" value="C:cytoplasm"/>
    <property type="evidence" value="ECO:0007669"/>
    <property type="project" value="TreeGrafter"/>
</dbReference>
<dbReference type="PANTHER" id="PTHR12835:SF5">
    <property type="entry name" value="BIOTIN--PROTEIN LIGASE"/>
    <property type="match status" value="1"/>
</dbReference>
<keyword evidence="7" id="KW-1185">Reference proteome</keyword>
<dbReference type="RefSeq" id="WP_106159472.1">
    <property type="nucleotide sequence ID" value="NZ_PVTT01000001.1"/>
</dbReference>
<accession>A0A2T0X7W2</accession>
<dbReference type="InterPro" id="IPR004143">
    <property type="entry name" value="BPL_LPL_catalytic"/>
</dbReference>
<dbReference type="SUPFAM" id="SSF55681">
    <property type="entry name" value="Class II aaRS and biotin synthetases"/>
    <property type="match status" value="1"/>
</dbReference>
<dbReference type="Gene3D" id="3.30.930.10">
    <property type="entry name" value="Bira Bifunctional Protein, Domain 2"/>
    <property type="match status" value="1"/>
</dbReference>
<dbReference type="Gene3D" id="2.30.30.100">
    <property type="match status" value="1"/>
</dbReference>
<sequence length="245" mass="25621">MARPEGEGAGWPAGVERIVLPECASTMAEARRIADGREGPFWVLAHRQTSGRGRRGRSWLMPEGNFAATGVFEAPPAEAPLRSFVAAVALRDALEGVRGQAGLSLKWPNDVLLGGRKLAGILLEGLPGGRVAVGVGVNLAAAPPSDALPEGALPAVALDRPCTPEGFLDRLAPAFARWEGALRAGGFAEVRAEWMRHAARLGERVAVRLPRGVVEGRMEGIAPDGALVLATVTGERRVSAGDVLP</sequence>
<evidence type="ECO:0000313" key="7">
    <source>
        <dbReference type="Proteomes" id="UP000238801"/>
    </source>
</evidence>
<proteinExistence type="predicted"/>
<keyword evidence="2" id="KW-0092">Biotin</keyword>
<name>A0A2T0X7W2_9RHOB</name>
<dbReference type="Pfam" id="PF03099">
    <property type="entry name" value="BPL_LplA_LipB"/>
    <property type="match status" value="1"/>
</dbReference>
<evidence type="ECO:0000259" key="5">
    <source>
        <dbReference type="PROSITE" id="PS51733"/>
    </source>
</evidence>
<protein>
    <recommendedName>
        <fullName evidence="3">biotin--[biotin carboxyl-carrier protein] ligase</fullName>
        <ecNumber evidence="3">6.3.4.15</ecNumber>
    </recommendedName>
</protein>
<comment type="caution">
    <text evidence="6">The sequence shown here is derived from an EMBL/GenBank/DDBJ whole genome shotgun (WGS) entry which is preliminary data.</text>
</comment>
<gene>
    <name evidence="6" type="ORF">BCF33_0652</name>
</gene>
<evidence type="ECO:0000256" key="4">
    <source>
        <dbReference type="ARBA" id="ARBA00047846"/>
    </source>
</evidence>
<dbReference type="EC" id="6.3.4.15" evidence="3"/>